<feature type="region of interest" description="Disordered" evidence="1">
    <location>
        <begin position="123"/>
        <end position="142"/>
    </location>
</feature>
<evidence type="ECO:0000313" key="3">
    <source>
        <dbReference type="Proteomes" id="UP000541444"/>
    </source>
</evidence>
<keyword evidence="3" id="KW-1185">Reference proteome</keyword>
<dbReference type="SUPFAM" id="SSF54928">
    <property type="entry name" value="RNA-binding domain, RBD"/>
    <property type="match status" value="1"/>
</dbReference>
<evidence type="ECO:0000256" key="1">
    <source>
        <dbReference type="SAM" id="MobiDB-lite"/>
    </source>
</evidence>
<dbReference type="AlphaFoldDB" id="A0A7J7PAX3"/>
<evidence type="ECO:0000313" key="2">
    <source>
        <dbReference type="EMBL" id="KAF6176328.1"/>
    </source>
</evidence>
<dbReference type="PANTHER" id="PTHR47073:SF2">
    <property type="entry name" value="PROTEIN ANTI-SILENCING 1"/>
    <property type="match status" value="1"/>
</dbReference>
<sequence>MASANLPSPLELARARNLASIASSCLDIILFDASFEDEMRHAHGQGRLVLLQNLDPSYNSDQVKAIIYEAFRITCKAKVVPRTAISSPHSGQAIVILKSREEAEMVIDKLEKGCLMLPRGRPLIASPGEPPSSPGKPSTFPGHLTMELKHHTNREEII</sequence>
<evidence type="ECO:0008006" key="4">
    <source>
        <dbReference type="Google" id="ProtNLM"/>
    </source>
</evidence>
<comment type="caution">
    <text evidence="2">The sequence shown here is derived from an EMBL/GenBank/DDBJ whole genome shotgun (WGS) entry which is preliminary data.</text>
</comment>
<dbReference type="OrthoDB" id="1896853at2759"/>
<accession>A0A7J7PAX3</accession>
<dbReference type="InterPro" id="IPR035979">
    <property type="entry name" value="RBD_domain_sf"/>
</dbReference>
<dbReference type="Proteomes" id="UP000541444">
    <property type="component" value="Unassembled WGS sequence"/>
</dbReference>
<proteinExistence type="predicted"/>
<gene>
    <name evidence="2" type="ORF">GIB67_011117</name>
</gene>
<reference evidence="2 3" key="1">
    <citation type="journal article" date="2020" name="IScience">
        <title>Genome Sequencing of the Endangered Kingdonia uniflora (Circaeasteraceae, Ranunculales) Reveals Potential Mechanisms of Evolutionary Specialization.</title>
        <authorList>
            <person name="Sun Y."/>
            <person name="Deng T."/>
            <person name="Zhang A."/>
            <person name="Moore M.J."/>
            <person name="Landis J.B."/>
            <person name="Lin N."/>
            <person name="Zhang H."/>
            <person name="Zhang X."/>
            <person name="Huang J."/>
            <person name="Zhang X."/>
            <person name="Sun H."/>
            <person name="Wang H."/>
        </authorList>
    </citation>
    <scope>NUCLEOTIDE SEQUENCE [LARGE SCALE GENOMIC DNA]</scope>
    <source>
        <strain evidence="2">TB1705</strain>
        <tissue evidence="2">Leaf</tissue>
    </source>
</reference>
<protein>
    <recommendedName>
        <fullName evidence="4">RRM domain-containing protein</fullName>
    </recommendedName>
</protein>
<dbReference type="GO" id="GO:0003723">
    <property type="term" value="F:RNA binding"/>
    <property type="evidence" value="ECO:0007669"/>
    <property type="project" value="TreeGrafter"/>
</dbReference>
<dbReference type="PANTHER" id="PTHR47073">
    <property type="entry name" value="PROTEIN ANTI-SILENCING 1"/>
    <property type="match status" value="1"/>
</dbReference>
<dbReference type="EMBL" id="JACGCM010000115">
    <property type="protein sequence ID" value="KAF6176328.1"/>
    <property type="molecule type" value="Genomic_DNA"/>
</dbReference>
<organism evidence="2 3">
    <name type="scientific">Kingdonia uniflora</name>
    <dbReference type="NCBI Taxonomy" id="39325"/>
    <lineage>
        <taxon>Eukaryota</taxon>
        <taxon>Viridiplantae</taxon>
        <taxon>Streptophyta</taxon>
        <taxon>Embryophyta</taxon>
        <taxon>Tracheophyta</taxon>
        <taxon>Spermatophyta</taxon>
        <taxon>Magnoliopsida</taxon>
        <taxon>Ranunculales</taxon>
        <taxon>Circaeasteraceae</taxon>
        <taxon>Kingdonia</taxon>
    </lineage>
</organism>
<name>A0A7J7PAX3_9MAGN</name>